<dbReference type="RefSeq" id="WP_076624801.1">
    <property type="nucleotide sequence ID" value="NZ_BMEW01000006.1"/>
</dbReference>
<dbReference type="SUPFAM" id="SSF55347">
    <property type="entry name" value="Glyceraldehyde-3-phosphate dehydrogenase-like, C-terminal domain"/>
    <property type="match status" value="1"/>
</dbReference>
<reference evidence="8 9" key="1">
    <citation type="submission" date="2016-03" db="EMBL/GenBank/DDBJ databases">
        <title>Deep-sea bacteria in the southern Pacific.</title>
        <authorList>
            <person name="Tang K."/>
        </authorList>
    </citation>
    <scope>NUCLEOTIDE SEQUENCE [LARGE SCALE GENOMIC DNA]</scope>
    <source>
        <strain evidence="8 9">JLT2016</strain>
    </source>
</reference>
<protein>
    <recommendedName>
        <fullName evidence="6">N-acetyl-gamma-glutamyl-phosphate reductase</fullName>
        <shortName evidence="6">AGPR</shortName>
        <ecNumber evidence="6">1.2.1.38</ecNumber>
    </recommendedName>
    <alternativeName>
        <fullName evidence="6">N-acetyl-glutamate semialdehyde dehydrogenase</fullName>
        <shortName evidence="6">NAGSA dehydrogenase</shortName>
    </alternativeName>
</protein>
<dbReference type="NCBIfam" id="TIGR01851">
    <property type="entry name" value="argC_other"/>
    <property type="match status" value="1"/>
</dbReference>
<dbReference type="Pfam" id="PF22698">
    <property type="entry name" value="Semialdhyde_dhC_1"/>
    <property type="match status" value="1"/>
</dbReference>
<dbReference type="Pfam" id="PF01118">
    <property type="entry name" value="Semialdhyde_dh"/>
    <property type="match status" value="1"/>
</dbReference>
<dbReference type="STRING" id="1229727.Ga0080559_TMP4352"/>
<evidence type="ECO:0000256" key="1">
    <source>
        <dbReference type="ARBA" id="ARBA00022490"/>
    </source>
</evidence>
<dbReference type="GO" id="GO:0006526">
    <property type="term" value="P:L-arginine biosynthetic process"/>
    <property type="evidence" value="ECO:0007669"/>
    <property type="project" value="UniProtKB-UniRule"/>
</dbReference>
<organism evidence="8 9">
    <name type="scientific">Salipiger profundus</name>
    <dbReference type="NCBI Taxonomy" id="1229727"/>
    <lineage>
        <taxon>Bacteria</taxon>
        <taxon>Pseudomonadati</taxon>
        <taxon>Pseudomonadota</taxon>
        <taxon>Alphaproteobacteria</taxon>
        <taxon>Rhodobacterales</taxon>
        <taxon>Roseobacteraceae</taxon>
        <taxon>Salipiger</taxon>
    </lineage>
</organism>
<dbReference type="GO" id="GO:0003942">
    <property type="term" value="F:N-acetyl-gamma-glutamyl-phosphate reductase activity"/>
    <property type="evidence" value="ECO:0007669"/>
    <property type="project" value="UniProtKB-UniRule"/>
</dbReference>
<dbReference type="EMBL" id="CP014796">
    <property type="protein sequence ID" value="APX25148.1"/>
    <property type="molecule type" value="Genomic_DNA"/>
</dbReference>
<dbReference type="InterPro" id="IPR000534">
    <property type="entry name" value="Semialdehyde_DH_NAD-bd"/>
</dbReference>
<dbReference type="HAMAP" id="MF_01110">
    <property type="entry name" value="ArgC_type2"/>
    <property type="match status" value="1"/>
</dbReference>
<dbReference type="PANTHER" id="PTHR32338:SF10">
    <property type="entry name" value="N-ACETYL-GAMMA-GLUTAMYL-PHOSPHATE REDUCTASE, CHLOROPLASTIC-RELATED"/>
    <property type="match status" value="1"/>
</dbReference>
<dbReference type="InterPro" id="IPR036291">
    <property type="entry name" value="NAD(P)-bd_dom_sf"/>
</dbReference>
<comment type="pathway">
    <text evidence="6">Amino-acid biosynthesis; L-arginine biosynthesis; N(2)-acetyl-L-ornithine from L-glutamate: step 3/4.</text>
</comment>
<dbReference type="GO" id="GO:0005737">
    <property type="term" value="C:cytoplasm"/>
    <property type="evidence" value="ECO:0007669"/>
    <property type="project" value="UniProtKB-SubCell"/>
</dbReference>
<evidence type="ECO:0000313" key="9">
    <source>
        <dbReference type="Proteomes" id="UP000186559"/>
    </source>
</evidence>
<dbReference type="CDD" id="cd23935">
    <property type="entry name" value="AGPR_2_C"/>
    <property type="match status" value="1"/>
</dbReference>
<feature type="domain" description="Semialdehyde dehydrogenase NAD-binding" evidence="7">
    <location>
        <begin position="4"/>
        <end position="105"/>
    </location>
</feature>
<name>A0A1U7DAK9_9RHOB</name>
<evidence type="ECO:0000256" key="3">
    <source>
        <dbReference type="ARBA" id="ARBA00022605"/>
    </source>
</evidence>
<keyword evidence="2 6" id="KW-0055">Arginine biosynthesis</keyword>
<keyword evidence="4 6" id="KW-0521">NADP</keyword>
<accession>A0A1U7DAK9</accession>
<dbReference type="InterPro" id="IPR050085">
    <property type="entry name" value="AGPR"/>
</dbReference>
<gene>
    <name evidence="6" type="primary">argC</name>
    <name evidence="8" type="ORF">Ga0080559_TMP4352</name>
</gene>
<evidence type="ECO:0000256" key="6">
    <source>
        <dbReference type="HAMAP-Rule" id="MF_01110"/>
    </source>
</evidence>
<dbReference type="InterPro" id="IPR010136">
    <property type="entry name" value="AGPR_type-2"/>
</dbReference>
<dbReference type="Gene3D" id="3.40.50.720">
    <property type="entry name" value="NAD(P)-binding Rossmann-like Domain"/>
    <property type="match status" value="1"/>
</dbReference>
<dbReference type="UniPathway" id="UPA00068">
    <property type="reaction ID" value="UER00108"/>
</dbReference>
<proteinExistence type="inferred from homology"/>
<keyword evidence="1 6" id="KW-0963">Cytoplasm</keyword>
<keyword evidence="5 6" id="KW-0560">Oxidoreductase</keyword>
<evidence type="ECO:0000259" key="7">
    <source>
        <dbReference type="SMART" id="SM00859"/>
    </source>
</evidence>
<dbReference type="SUPFAM" id="SSF51735">
    <property type="entry name" value="NAD(P)-binding Rossmann-fold domains"/>
    <property type="match status" value="1"/>
</dbReference>
<dbReference type="Proteomes" id="UP000186559">
    <property type="component" value="Chromosome"/>
</dbReference>
<dbReference type="EC" id="1.2.1.38" evidence="6"/>
<dbReference type="AlphaFoldDB" id="A0A1U7DAK9"/>
<comment type="subcellular location">
    <subcellularLocation>
        <location evidence="6">Cytoplasm</location>
    </subcellularLocation>
</comment>
<dbReference type="InterPro" id="IPR058924">
    <property type="entry name" value="AGPR_dimerisation_dom"/>
</dbReference>
<evidence type="ECO:0000256" key="4">
    <source>
        <dbReference type="ARBA" id="ARBA00022857"/>
    </source>
</evidence>
<comment type="similarity">
    <text evidence="6">Belongs to the NAGSA dehydrogenase family. Type 2 subfamily.</text>
</comment>
<sequence length="314" mass="32642">MAYKVFIDGEAGTTGLQIRERLERRDDIALVKVAHERRKDAGARSEALAEADVAILCLPDDAARETVALAEPHGTRIIDASTAHRVADDWVFGFAEMAEGQRAAIANARHVSNPGCWSTCAIALIRPLVAAGIIDPASRPAISGVSGYTGGGKGMIAEFENGEISGGFLYGVGQGHKHLPEMTKHGLLSQAPVFVPSVGHYAQGMAVAVELAGLGSGDIGSAEEALRAAYAGERFVSVVDPSVHEPRVMPQRLNGTNRLELSVHGNRDNGAVALVAVLDNLGKGASGAAVQNLNIMLGLDEGAGLETDAAQAAE</sequence>
<keyword evidence="9" id="KW-1185">Reference proteome</keyword>
<comment type="catalytic activity">
    <reaction evidence="6">
        <text>N-acetyl-L-glutamate 5-semialdehyde + phosphate + NADP(+) = N-acetyl-L-glutamyl 5-phosphate + NADPH + H(+)</text>
        <dbReference type="Rhea" id="RHEA:21588"/>
        <dbReference type="ChEBI" id="CHEBI:15378"/>
        <dbReference type="ChEBI" id="CHEBI:29123"/>
        <dbReference type="ChEBI" id="CHEBI:43474"/>
        <dbReference type="ChEBI" id="CHEBI:57783"/>
        <dbReference type="ChEBI" id="CHEBI:57936"/>
        <dbReference type="ChEBI" id="CHEBI:58349"/>
        <dbReference type="EC" id="1.2.1.38"/>
    </reaction>
</comment>
<comment type="function">
    <text evidence="6">Catalyzes the NADPH-dependent reduction of N-acetyl-5-glutamyl phosphate to yield N-acetyl-L-glutamate 5-semialdehyde.</text>
</comment>
<dbReference type="SMART" id="SM00859">
    <property type="entry name" value="Semialdhyde_dh"/>
    <property type="match status" value="1"/>
</dbReference>
<dbReference type="KEGG" id="tpro:Ga0080559_TMP4352"/>
<feature type="active site" evidence="6">
    <location>
        <position position="116"/>
    </location>
</feature>
<evidence type="ECO:0000256" key="2">
    <source>
        <dbReference type="ARBA" id="ARBA00022571"/>
    </source>
</evidence>
<dbReference type="PANTHER" id="PTHR32338">
    <property type="entry name" value="N-ACETYL-GAMMA-GLUTAMYL-PHOSPHATE REDUCTASE, CHLOROPLASTIC-RELATED-RELATED"/>
    <property type="match status" value="1"/>
</dbReference>
<keyword evidence="3 6" id="KW-0028">Amino-acid biosynthesis</keyword>
<dbReference type="GO" id="GO:0051287">
    <property type="term" value="F:NAD binding"/>
    <property type="evidence" value="ECO:0007669"/>
    <property type="project" value="InterPro"/>
</dbReference>
<evidence type="ECO:0000313" key="8">
    <source>
        <dbReference type="EMBL" id="APX25148.1"/>
    </source>
</evidence>
<evidence type="ECO:0000256" key="5">
    <source>
        <dbReference type="ARBA" id="ARBA00023002"/>
    </source>
</evidence>
<dbReference type="OrthoDB" id="9801289at2"/>
<dbReference type="CDD" id="cd17896">
    <property type="entry name" value="AGPR_2_N"/>
    <property type="match status" value="1"/>
</dbReference>
<dbReference type="Gene3D" id="3.30.360.10">
    <property type="entry name" value="Dihydrodipicolinate Reductase, domain 2"/>
    <property type="match status" value="1"/>
</dbReference>